<accession>A0A9W6Z8T3</accession>
<comment type="caution">
    <text evidence="1">The sequence shown here is derived from an EMBL/GenBank/DDBJ whole genome shotgun (WGS) entry which is preliminary data.</text>
</comment>
<organism evidence="1 2">
    <name type="scientific">Ambrosiozyma monospora</name>
    <name type="common">Yeast</name>
    <name type="synonym">Endomycopsis monosporus</name>
    <dbReference type="NCBI Taxonomy" id="43982"/>
    <lineage>
        <taxon>Eukaryota</taxon>
        <taxon>Fungi</taxon>
        <taxon>Dikarya</taxon>
        <taxon>Ascomycota</taxon>
        <taxon>Saccharomycotina</taxon>
        <taxon>Pichiomycetes</taxon>
        <taxon>Pichiales</taxon>
        <taxon>Pichiaceae</taxon>
        <taxon>Ambrosiozyma</taxon>
    </lineage>
</organism>
<sequence>MVLTNTPAGSEILLKGLSKLSELQVVQSNLSASFFINLPDNLHILKLHDCTIDTPVMQLPECLVSFELLSDPLSIKLPIVQNTSALKYLTSVRASAINLEFAINDLDLINSTQCFVSSLPSTIQSLSLEIVPFKLNLDTYKSYINSLQLHGFTLLQNLSLRYTKNEISTFDLSILPISVQYLNLDIPTKSFTHGFPPNLTTLQLNLTSYDATSTFTRFWSDYINVTSLSELVTLSAKVESSSTVDMRNINYQNIGNLQIVLSTNNTSGNVGSSTYLNSMYLPSSNYSNTITTATTTRITSSSRFDYQHTHSTTLILIDDAPELDSFQIIDELELNSQMDFDSVNTLNGNGQHRHRTVIQVVDEEFGVCSNDSYGTCCDSTSGSGARIGAGGSHGVELSPGLKKIVCLPNDSFSWLVEDDTRGDDSFGEIGQFGLVGGFDYRVSEKAY</sequence>
<dbReference type="EMBL" id="BSXU01007157">
    <property type="protein sequence ID" value="GMG56274.1"/>
    <property type="molecule type" value="Genomic_DNA"/>
</dbReference>
<name>A0A9W6Z8T3_AMBMO</name>
<protein>
    <submittedName>
        <fullName evidence="1">Unnamed protein product</fullName>
    </submittedName>
</protein>
<dbReference type="Proteomes" id="UP001165063">
    <property type="component" value="Unassembled WGS sequence"/>
</dbReference>
<evidence type="ECO:0000313" key="1">
    <source>
        <dbReference type="EMBL" id="GMG56274.1"/>
    </source>
</evidence>
<keyword evidence="2" id="KW-1185">Reference proteome</keyword>
<proteinExistence type="predicted"/>
<gene>
    <name evidence="1" type="ORF">Amon01_000834100</name>
</gene>
<evidence type="ECO:0000313" key="2">
    <source>
        <dbReference type="Proteomes" id="UP001165063"/>
    </source>
</evidence>
<reference evidence="1" key="1">
    <citation type="submission" date="2023-04" db="EMBL/GenBank/DDBJ databases">
        <title>Ambrosiozyma monospora NBRC 1965.</title>
        <authorList>
            <person name="Ichikawa N."/>
            <person name="Sato H."/>
            <person name="Tonouchi N."/>
        </authorList>
    </citation>
    <scope>NUCLEOTIDE SEQUENCE</scope>
    <source>
        <strain evidence="1">NBRC 1965</strain>
    </source>
</reference>
<dbReference type="AlphaFoldDB" id="A0A9W6Z8T3"/>